<reference evidence="3" key="1">
    <citation type="submission" date="2011-08" db="EMBL/GenBank/DDBJ databases">
        <authorList>
            <person name="Rombauts S."/>
        </authorList>
    </citation>
    <scope>NUCLEOTIDE SEQUENCE</scope>
    <source>
        <strain evidence="3">London</strain>
    </source>
</reference>
<dbReference type="Proteomes" id="UP000015104">
    <property type="component" value="Unassembled WGS sequence"/>
</dbReference>
<dbReference type="EnsemblMetazoa" id="tetur328g00010.1">
    <property type="protein sequence ID" value="tetur328g00010.1"/>
    <property type="gene ID" value="tetur328g00010"/>
</dbReference>
<name>T1L1K8_TETUR</name>
<dbReference type="HOGENOM" id="CLU_055906_0_0_1"/>
<keyword evidence="1" id="KW-0812">Transmembrane</keyword>
<dbReference type="EMBL" id="CAEY01000913">
    <property type="status" value="NOT_ANNOTATED_CDS"/>
    <property type="molecule type" value="Genomic_DNA"/>
</dbReference>
<organism evidence="2 3">
    <name type="scientific">Tetranychus urticae</name>
    <name type="common">Two-spotted spider mite</name>
    <dbReference type="NCBI Taxonomy" id="32264"/>
    <lineage>
        <taxon>Eukaryota</taxon>
        <taxon>Metazoa</taxon>
        <taxon>Ecdysozoa</taxon>
        <taxon>Arthropoda</taxon>
        <taxon>Chelicerata</taxon>
        <taxon>Arachnida</taxon>
        <taxon>Acari</taxon>
        <taxon>Acariformes</taxon>
        <taxon>Trombidiformes</taxon>
        <taxon>Prostigmata</taxon>
        <taxon>Eleutherengona</taxon>
        <taxon>Raphignathae</taxon>
        <taxon>Tetranychoidea</taxon>
        <taxon>Tetranychidae</taxon>
        <taxon>Tetranychus</taxon>
    </lineage>
</organism>
<reference evidence="2" key="2">
    <citation type="submission" date="2015-06" db="UniProtKB">
        <authorList>
            <consortium name="EnsemblMetazoa"/>
        </authorList>
    </citation>
    <scope>IDENTIFICATION</scope>
</reference>
<keyword evidence="3" id="KW-1185">Reference proteome</keyword>
<protein>
    <submittedName>
        <fullName evidence="2">Uncharacterized protein</fullName>
    </submittedName>
</protein>
<keyword evidence="1" id="KW-1133">Transmembrane helix</keyword>
<accession>T1L1K8</accession>
<evidence type="ECO:0000256" key="1">
    <source>
        <dbReference type="SAM" id="Phobius"/>
    </source>
</evidence>
<evidence type="ECO:0000313" key="2">
    <source>
        <dbReference type="EnsemblMetazoa" id="tetur328g00010.1"/>
    </source>
</evidence>
<feature type="transmembrane region" description="Helical" evidence="1">
    <location>
        <begin position="6"/>
        <end position="25"/>
    </location>
</feature>
<sequence>MQVKVSSIIGLFCIIGCVYQIYGITKSYLKFKVRHDVAYDYSTSIELPAIDIMVPMFVAINWTKVLAHHPEMHDYCEKLKVKYEQSNFTIDNRNVKCKEYIYLMFLEKFPFVTFDDLPYRVDVKKIKEDTVDIRTCITKLIVASYEYKDIGCKVTRYYNGLAIFMRIFCLNGTKPSSVDTNTVSLNEGIVAYFYYCLPVQFGIRFSDSADFPSYDQSKYFMITSKPGSFPYSTINFAKTVMSSLEYPYETNCRHYNKDKSISQCMDKYTLSQSPPYLDKYSVHEWDEHINHLGFSNPHNEGEKVCQDELDAFNKCNQQAAATECKKTIYLVEGKFSDEVVGSNSIIIIVPSLNLNTYHSVHPVLPWDEYVIYIGRIVGFWFGVSMYDLILKIFIGSRARLRLNVNEN</sequence>
<dbReference type="AlphaFoldDB" id="T1L1K8"/>
<proteinExistence type="predicted"/>
<keyword evidence="1" id="KW-0472">Membrane</keyword>
<evidence type="ECO:0000313" key="3">
    <source>
        <dbReference type="Proteomes" id="UP000015104"/>
    </source>
</evidence>